<gene>
    <name evidence="2" type="ORF">NCTC12151_01516</name>
</gene>
<dbReference type="AlphaFoldDB" id="A0A2X4UNE1"/>
<keyword evidence="3" id="KW-1185">Reference proteome</keyword>
<reference evidence="2 3" key="1">
    <citation type="submission" date="2018-06" db="EMBL/GenBank/DDBJ databases">
        <authorList>
            <consortium name="Pathogen Informatics"/>
            <person name="Doyle S."/>
        </authorList>
    </citation>
    <scope>NUCLEOTIDE SEQUENCE [LARGE SCALE GENOMIC DNA]</scope>
    <source>
        <strain evidence="2 3">NCTC12151</strain>
    </source>
</reference>
<dbReference type="Pfam" id="PF03992">
    <property type="entry name" value="ABM"/>
    <property type="match status" value="1"/>
</dbReference>
<dbReference type="KEGG" id="lri:NCTC12151_01516"/>
<dbReference type="PROSITE" id="PS51725">
    <property type="entry name" value="ABM"/>
    <property type="match status" value="1"/>
</dbReference>
<dbReference type="SUPFAM" id="SSF54909">
    <property type="entry name" value="Dimeric alpha+beta barrel"/>
    <property type="match status" value="1"/>
</dbReference>
<keyword evidence="2" id="KW-0560">Oxidoreductase</keyword>
<feature type="domain" description="ABM" evidence="1">
    <location>
        <begin position="2"/>
        <end position="94"/>
    </location>
</feature>
<name>A0A2X4UNE1_9GAMM</name>
<dbReference type="OrthoDB" id="9797060at2"/>
<sequence length="115" mass="13580">MIVVIFELEAAEGKRDDYLQFAAELKPLLSQMDGFISIERFQSLSHPEKLLSISFWRDEASVAQWRNIEQHRLAQAEGRRHIFAGYRLRVASVLRDYSLDERREEAPMDSQEFHR</sequence>
<evidence type="ECO:0000313" key="2">
    <source>
        <dbReference type="EMBL" id="SQI40059.1"/>
    </source>
</evidence>
<dbReference type="InterPro" id="IPR007138">
    <property type="entry name" value="ABM_dom"/>
</dbReference>
<dbReference type="GO" id="GO:0004497">
    <property type="term" value="F:monooxygenase activity"/>
    <property type="evidence" value="ECO:0007669"/>
    <property type="project" value="UniProtKB-KW"/>
</dbReference>
<dbReference type="Gene3D" id="3.30.70.100">
    <property type="match status" value="1"/>
</dbReference>
<evidence type="ECO:0000259" key="1">
    <source>
        <dbReference type="PROSITE" id="PS51725"/>
    </source>
</evidence>
<proteinExistence type="predicted"/>
<protein>
    <submittedName>
        <fullName evidence="2">Antibiotic biosynthesis monooxygenase</fullName>
    </submittedName>
</protein>
<dbReference type="InterPro" id="IPR052936">
    <property type="entry name" value="Jasmonate_Hydroxylase-like"/>
</dbReference>
<dbReference type="PANTHER" id="PTHR37811:SF2">
    <property type="entry name" value="ABM DOMAIN-CONTAINING PROTEIN"/>
    <property type="match status" value="1"/>
</dbReference>
<dbReference type="EMBL" id="LS483470">
    <property type="protein sequence ID" value="SQI40059.1"/>
    <property type="molecule type" value="Genomic_DNA"/>
</dbReference>
<keyword evidence="2" id="KW-0503">Monooxygenase</keyword>
<evidence type="ECO:0000313" key="3">
    <source>
        <dbReference type="Proteomes" id="UP000249005"/>
    </source>
</evidence>
<dbReference type="InterPro" id="IPR011008">
    <property type="entry name" value="Dimeric_a/b-barrel"/>
</dbReference>
<organism evidence="2 3">
    <name type="scientific">Leminorella richardii</name>
    <dbReference type="NCBI Taxonomy" id="158841"/>
    <lineage>
        <taxon>Bacteria</taxon>
        <taxon>Pseudomonadati</taxon>
        <taxon>Pseudomonadota</taxon>
        <taxon>Gammaproteobacteria</taxon>
        <taxon>Enterobacterales</taxon>
        <taxon>Budviciaceae</taxon>
        <taxon>Leminorella</taxon>
    </lineage>
</organism>
<dbReference type="RefSeq" id="WP_111740080.1">
    <property type="nucleotide sequence ID" value="NZ_LR698987.1"/>
</dbReference>
<dbReference type="PANTHER" id="PTHR37811">
    <property type="entry name" value="BLL5343 PROTEIN"/>
    <property type="match status" value="1"/>
</dbReference>
<dbReference type="Proteomes" id="UP000249005">
    <property type="component" value="Chromosome 1"/>
</dbReference>
<accession>A0A2X4UNE1</accession>